<feature type="signal peptide" evidence="2">
    <location>
        <begin position="1"/>
        <end position="29"/>
    </location>
</feature>
<accession>A0A7N2M3E2</accession>
<feature type="compositionally biased region" description="Polar residues" evidence="1">
    <location>
        <begin position="184"/>
        <end position="193"/>
    </location>
</feature>
<dbReference type="Proteomes" id="UP000594261">
    <property type="component" value="Chromosome 7"/>
</dbReference>
<feature type="compositionally biased region" description="Polar residues" evidence="1">
    <location>
        <begin position="227"/>
        <end position="236"/>
    </location>
</feature>
<dbReference type="OMA" id="KFWVINT"/>
<dbReference type="InterPro" id="IPR026960">
    <property type="entry name" value="RVT-Znf"/>
</dbReference>
<evidence type="ECO:0000313" key="4">
    <source>
        <dbReference type="EnsemblPlants" id="QL07p001701:mrna"/>
    </source>
</evidence>
<evidence type="ECO:0000256" key="2">
    <source>
        <dbReference type="SAM" id="SignalP"/>
    </source>
</evidence>
<reference evidence="4" key="2">
    <citation type="submission" date="2021-01" db="UniProtKB">
        <authorList>
            <consortium name="EnsemblPlants"/>
        </authorList>
    </citation>
    <scope>IDENTIFICATION</scope>
</reference>
<dbReference type="EnsemblPlants" id="QL07p001701:mrna">
    <property type="protein sequence ID" value="QL07p001701:mrna"/>
    <property type="gene ID" value="QL07p001701"/>
</dbReference>
<proteinExistence type="predicted"/>
<protein>
    <recommendedName>
        <fullName evidence="3">Reverse transcriptase zinc-binding domain-containing protein</fullName>
    </recommendedName>
</protein>
<name>A0A7N2M3E2_QUELO</name>
<feature type="chain" id="PRO_5029452726" description="Reverse transcriptase zinc-binding domain-containing protein" evidence="2">
    <location>
        <begin position="30"/>
        <end position="732"/>
    </location>
</feature>
<dbReference type="InParanoid" id="A0A7N2M3E2"/>
<dbReference type="Gramene" id="QL07p001701:mrna">
    <property type="protein sequence ID" value="QL07p001701:mrna"/>
    <property type="gene ID" value="QL07p001701"/>
</dbReference>
<feature type="compositionally biased region" description="Basic residues" evidence="1">
    <location>
        <begin position="292"/>
        <end position="301"/>
    </location>
</feature>
<feature type="domain" description="Reverse transcriptase zinc-binding" evidence="3">
    <location>
        <begin position="486"/>
        <end position="559"/>
    </location>
</feature>
<dbReference type="AlphaFoldDB" id="A0A7N2M3E2"/>
<evidence type="ECO:0000313" key="5">
    <source>
        <dbReference type="Proteomes" id="UP000594261"/>
    </source>
</evidence>
<keyword evidence="2" id="KW-0732">Signal</keyword>
<feature type="region of interest" description="Disordered" evidence="1">
    <location>
        <begin position="256"/>
        <end position="340"/>
    </location>
</feature>
<evidence type="ECO:0000256" key="1">
    <source>
        <dbReference type="SAM" id="MobiDB-lite"/>
    </source>
</evidence>
<feature type="region of interest" description="Disordered" evidence="1">
    <location>
        <begin position="170"/>
        <end position="201"/>
    </location>
</feature>
<sequence>MESLSSKPFFVASLFIVLAICSYMNSSLAATPNQLSSEFFTNSPTTHDSQIKEKAFATDIITTSVALTISPTTGDSRINEKSFATKIITTSAPATYIPDSTCTSTNHKVAPAPSPEFPVLRRKLLKGHTRPSAPNPGTYIPPSTSSSTNHKGAPAPSLEFPVLRRKLLKGHTRPSAPNPGTYIPPSTSSSTNHKAVPAPSPEFPVLRRKLLKGHTRPSAPNPGSYIPPSTGSSTNHKAAPAPSPEFPVLRRKLLKGHTRPSAPNPATYIPPSTSSSTNHKATPAPSPEFPVPRRKLLKGHTRPSAPNPATYIPPSTSSLANHKATPAPSPGTKNDLQGNSNSVVSSILEDCRHLIAMIPQTTVRHVFREANRSADCLANLDLNLGVDFILYSSPPVDLFSCLEADSRGVLEKLGEVGDHAGSPAGTMCLKGSSDGLLQKELLQGGVTAYEIRDTIFSMKDEASENIILAQELVKNYHRQRGIPRCLTKDYPKVEWWKVIWYPKAVPRLAFISWLATKDRLNTRERLKKWGIGRDMPCVLYRAAVENRDHLFSKCSFSKRTQCSNPSPLHHTNAVIFQGLVRSEEHMGKKSKNRLDLELRLEKPMLIPELIGKQAIDGDLQKLPSSIKPLQDKECAESLLWFSWLLECCYRNLVWPPWLSIFCCISSRRIVGLSVSMCIWRCLHGEGVVSFSSVVVEVGDPIVTFASGKLSDCETMVHGCTAEGPNHMVYAAF</sequence>
<feature type="region of interest" description="Disordered" evidence="1">
    <location>
        <begin position="127"/>
        <end position="156"/>
    </location>
</feature>
<feature type="compositionally biased region" description="Polar residues" evidence="1">
    <location>
        <begin position="331"/>
        <end position="340"/>
    </location>
</feature>
<dbReference type="EMBL" id="LRBV02000007">
    <property type="status" value="NOT_ANNOTATED_CDS"/>
    <property type="molecule type" value="Genomic_DNA"/>
</dbReference>
<evidence type="ECO:0000259" key="3">
    <source>
        <dbReference type="Pfam" id="PF13966"/>
    </source>
</evidence>
<dbReference type="Pfam" id="PF13966">
    <property type="entry name" value="zf-RVT"/>
    <property type="match status" value="1"/>
</dbReference>
<reference evidence="4 5" key="1">
    <citation type="journal article" date="2016" name="G3 (Bethesda)">
        <title>First Draft Assembly and Annotation of the Genome of a California Endemic Oak Quercus lobata Nee (Fagaceae).</title>
        <authorList>
            <person name="Sork V.L."/>
            <person name="Fitz-Gibbon S.T."/>
            <person name="Puiu D."/>
            <person name="Crepeau M."/>
            <person name="Gugger P.F."/>
            <person name="Sherman R."/>
            <person name="Stevens K."/>
            <person name="Langley C.H."/>
            <person name="Pellegrini M."/>
            <person name="Salzberg S.L."/>
        </authorList>
    </citation>
    <scope>NUCLEOTIDE SEQUENCE [LARGE SCALE GENOMIC DNA]</scope>
    <source>
        <strain evidence="4 5">cv. SW786</strain>
    </source>
</reference>
<feature type="compositionally biased region" description="Polar residues" evidence="1">
    <location>
        <begin position="141"/>
        <end position="150"/>
    </location>
</feature>
<feature type="compositionally biased region" description="Polar residues" evidence="1">
    <location>
        <begin position="270"/>
        <end position="280"/>
    </location>
</feature>
<organism evidence="4 5">
    <name type="scientific">Quercus lobata</name>
    <name type="common">Valley oak</name>
    <dbReference type="NCBI Taxonomy" id="97700"/>
    <lineage>
        <taxon>Eukaryota</taxon>
        <taxon>Viridiplantae</taxon>
        <taxon>Streptophyta</taxon>
        <taxon>Embryophyta</taxon>
        <taxon>Tracheophyta</taxon>
        <taxon>Spermatophyta</taxon>
        <taxon>Magnoliopsida</taxon>
        <taxon>eudicotyledons</taxon>
        <taxon>Gunneridae</taxon>
        <taxon>Pentapetalae</taxon>
        <taxon>rosids</taxon>
        <taxon>fabids</taxon>
        <taxon>Fagales</taxon>
        <taxon>Fagaceae</taxon>
        <taxon>Quercus</taxon>
    </lineage>
</organism>
<keyword evidence="5" id="KW-1185">Reference proteome</keyword>
<feature type="region of interest" description="Disordered" evidence="1">
    <location>
        <begin position="213"/>
        <end position="244"/>
    </location>
</feature>